<feature type="compositionally biased region" description="Polar residues" evidence="13">
    <location>
        <begin position="453"/>
        <end position="465"/>
    </location>
</feature>
<dbReference type="GO" id="GO:0008419">
    <property type="term" value="F:RNA lariat debranching enzyme activity"/>
    <property type="evidence" value="ECO:0007669"/>
    <property type="project" value="TreeGrafter"/>
</dbReference>
<dbReference type="Proteomes" id="UP000002669">
    <property type="component" value="Unassembled WGS sequence"/>
</dbReference>
<keyword evidence="6" id="KW-0507">mRNA processing</keyword>
<organism evidence="16">
    <name type="scientific">Arthroderma gypseum (strain ATCC MYA-4604 / CBS 118893)</name>
    <name type="common">Microsporum gypseum</name>
    <dbReference type="NCBI Taxonomy" id="535722"/>
    <lineage>
        <taxon>Eukaryota</taxon>
        <taxon>Fungi</taxon>
        <taxon>Dikarya</taxon>
        <taxon>Ascomycota</taxon>
        <taxon>Pezizomycotina</taxon>
        <taxon>Eurotiomycetes</taxon>
        <taxon>Eurotiomycetidae</taxon>
        <taxon>Onygenales</taxon>
        <taxon>Arthrodermataceae</taxon>
        <taxon>Nannizzia</taxon>
    </lineage>
</organism>
<dbReference type="PANTHER" id="PTHR12849:SF0">
    <property type="entry name" value="LARIAT DEBRANCHING ENZYME"/>
    <property type="match status" value="1"/>
</dbReference>
<reference evidence="16" key="1">
    <citation type="journal article" date="2012" name="MBio">
        <title>Comparative genome analysis of Trichophyton rubrum and related dermatophytes reveals candidate genes involved in infection.</title>
        <authorList>
            <person name="Martinez D.A."/>
            <person name="Oliver B.G."/>
            <person name="Graeser Y."/>
            <person name="Goldberg J.M."/>
            <person name="Li W."/>
            <person name="Martinez-Rossi N.M."/>
            <person name="Monod M."/>
            <person name="Shelest E."/>
            <person name="Barton R.C."/>
            <person name="Birch E."/>
            <person name="Brakhage A.A."/>
            <person name="Chen Z."/>
            <person name="Gurr S.J."/>
            <person name="Heiman D."/>
            <person name="Heitman J."/>
            <person name="Kosti I."/>
            <person name="Rossi A."/>
            <person name="Saif S."/>
            <person name="Samalova M."/>
            <person name="Saunders C.W."/>
            <person name="Shea T."/>
            <person name="Summerbell R.C."/>
            <person name="Xu J."/>
            <person name="Young S."/>
            <person name="Zeng Q."/>
            <person name="Birren B.W."/>
            <person name="Cuomo C.A."/>
            <person name="White T.C."/>
        </authorList>
    </citation>
    <scope>NUCLEOTIDE SEQUENCE [LARGE SCALE GENOMIC DNA]</scope>
    <source>
        <strain evidence="16">ATCC MYA-4604 / CBS 118893</strain>
    </source>
</reference>
<dbReference type="GO" id="GO:0000398">
    <property type="term" value="P:mRNA splicing, via spliceosome"/>
    <property type="evidence" value="ECO:0007669"/>
    <property type="project" value="TreeGrafter"/>
</dbReference>
<keyword evidence="7" id="KW-0479">Metal-binding</keyword>
<dbReference type="VEuPathDB" id="FungiDB:MGYG_00072"/>
<dbReference type="GO" id="GO:0005634">
    <property type="term" value="C:nucleus"/>
    <property type="evidence" value="ECO:0007669"/>
    <property type="project" value="UniProtKB-SubCell"/>
</dbReference>
<dbReference type="SMART" id="SM01124">
    <property type="entry name" value="DBR1"/>
    <property type="match status" value="1"/>
</dbReference>
<feature type="region of interest" description="Disordered" evidence="13">
    <location>
        <begin position="654"/>
        <end position="711"/>
    </location>
</feature>
<dbReference type="OrthoDB" id="407609at2759"/>
<keyword evidence="10" id="KW-0408">Iron</keyword>
<dbReference type="OMA" id="GIDDPLC"/>
<keyword evidence="9" id="KW-0862">Zinc</keyword>
<comment type="cofactor">
    <cofactor evidence="1">
        <name>Mn(2+)</name>
        <dbReference type="ChEBI" id="CHEBI:29035"/>
    </cofactor>
</comment>
<comment type="subcellular location">
    <subcellularLocation>
        <location evidence="4">Nucleus</location>
    </subcellularLocation>
</comment>
<evidence type="ECO:0000256" key="6">
    <source>
        <dbReference type="ARBA" id="ARBA00022664"/>
    </source>
</evidence>
<feature type="domain" description="Lariat debranching enzyme C-terminal" evidence="14">
    <location>
        <begin position="499"/>
        <end position="647"/>
    </location>
</feature>
<dbReference type="InterPro" id="IPR004843">
    <property type="entry name" value="Calcineurin-like_PHP"/>
</dbReference>
<keyword evidence="11" id="KW-0464">Manganese</keyword>
<dbReference type="GeneID" id="10031291"/>
<dbReference type="RefSeq" id="XP_003175980.1">
    <property type="nucleotide sequence ID" value="XM_003175932.1"/>
</dbReference>
<feature type="region of interest" description="Disordered" evidence="13">
    <location>
        <begin position="417"/>
        <end position="469"/>
    </location>
</feature>
<evidence type="ECO:0000259" key="14">
    <source>
        <dbReference type="SMART" id="SM01124"/>
    </source>
</evidence>
<accession>E5R2P4</accession>
<evidence type="ECO:0000256" key="11">
    <source>
        <dbReference type="ARBA" id="ARBA00023211"/>
    </source>
</evidence>
<dbReference type="CDD" id="cd00844">
    <property type="entry name" value="MPP_Dbr1_N"/>
    <property type="match status" value="1"/>
</dbReference>
<evidence type="ECO:0000256" key="4">
    <source>
        <dbReference type="ARBA" id="ARBA00004123"/>
    </source>
</evidence>
<dbReference type="InParanoid" id="E5R2P4"/>
<keyword evidence="12" id="KW-0539">Nucleus</keyword>
<evidence type="ECO:0000256" key="3">
    <source>
        <dbReference type="ARBA" id="ARBA00001954"/>
    </source>
</evidence>
<dbReference type="eggNOG" id="KOG2863">
    <property type="taxonomic scope" value="Eukaryota"/>
</dbReference>
<dbReference type="AlphaFoldDB" id="E5R2P4"/>
<dbReference type="InterPro" id="IPR041816">
    <property type="entry name" value="Dbr1_N"/>
</dbReference>
<dbReference type="GO" id="GO:0046872">
    <property type="term" value="F:metal ion binding"/>
    <property type="evidence" value="ECO:0007669"/>
    <property type="project" value="UniProtKB-KW"/>
</dbReference>
<proteinExistence type="inferred from homology"/>
<evidence type="ECO:0000256" key="7">
    <source>
        <dbReference type="ARBA" id="ARBA00022723"/>
    </source>
</evidence>
<dbReference type="STRING" id="535722.E5R2P4"/>
<dbReference type="Pfam" id="PF00149">
    <property type="entry name" value="Metallophos"/>
    <property type="match status" value="1"/>
</dbReference>
<sequence>MADAVDMPETPEAPETRRPLRVAVEGCGHGKLHDIYAAVQASAESRGWDGVDLLIIGGDFQAVRNSNDLTCMAVPNKYKEIGDFHEYYSGARIAPVLTIFVGGNHEASNHMFELHYGGWVAPNIYYMGAANLVRYGPLRIMGMSGIWKGYDYHRPHYERIPYDGDSLRSAYHTREVDVRKLLQIRTQVDIGISHDWPRGIEWAGDYDHLFKIKRHIMEDSETGKLGNVAAKQVLDRLRPGHWFSAHLHCKYTATLHHQEYQPPQVVVRFNETEEAIAKPPDLSPSILTKKKANVIPDHSKEVSEPKGPSAQDIPMDDTAKKNAWRDFHHLAASAEQDEQEIFMREVAKYHKQVEAGDIKPGSDVTYQLKWKKVGVDDGTGREVQDVITTSIENDSNKTTEMPEAVQVKNTDEINLDLDDVSENDGPKANTSVVTDSKPFEKATDEKAQEPESSEAQIETANNAKNVDSVPDDIRSQLPASFAKPFLITSGPKPIVEPTLPAEITNITTEFLALDKCEGRRHFLHLTEVKPVSKDDGTNGTGPYQLMYDKEWLAITRALHPGFTVGDKAASVPSNKGDGGYKPDIIAAEEWIEENVVKMGKMVIPHNFTITAPVYDPTVPVDTHDQPPEYLNPQTEEFCKLIGIENVFAMPNEQRQAQNEALQKANDSNKGGIFHQGGRYGNRGGRGGRGGRGRGRGRSGHGGRGGRGRNQY</sequence>
<protein>
    <submittedName>
        <fullName evidence="15">Lariat debranching enzyme</fullName>
    </submittedName>
</protein>
<dbReference type="SUPFAM" id="SSF56300">
    <property type="entry name" value="Metallo-dependent phosphatases"/>
    <property type="match status" value="1"/>
</dbReference>
<dbReference type="PANTHER" id="PTHR12849">
    <property type="entry name" value="RNA LARIAT DEBRANCHING ENZYME"/>
    <property type="match status" value="1"/>
</dbReference>
<feature type="compositionally biased region" description="Polar residues" evidence="13">
    <location>
        <begin position="654"/>
        <end position="668"/>
    </location>
</feature>
<dbReference type="Pfam" id="PF05011">
    <property type="entry name" value="DBR1"/>
    <property type="match status" value="1"/>
</dbReference>
<evidence type="ECO:0000256" key="1">
    <source>
        <dbReference type="ARBA" id="ARBA00001936"/>
    </source>
</evidence>
<dbReference type="EMBL" id="DS989822">
    <property type="protein sequence ID" value="EFQ97028.1"/>
    <property type="molecule type" value="Genomic_DNA"/>
</dbReference>
<evidence type="ECO:0000256" key="9">
    <source>
        <dbReference type="ARBA" id="ARBA00022833"/>
    </source>
</evidence>
<keyword evidence="8" id="KW-0378">Hydrolase</keyword>
<comment type="cofactor">
    <cofactor evidence="3">
        <name>Fe(2+)</name>
        <dbReference type="ChEBI" id="CHEBI:29033"/>
    </cofactor>
</comment>
<comment type="cofactor">
    <cofactor evidence="2">
        <name>Zn(2+)</name>
        <dbReference type="ChEBI" id="CHEBI:29105"/>
    </cofactor>
</comment>
<feature type="compositionally biased region" description="Basic and acidic residues" evidence="13">
    <location>
        <begin position="437"/>
        <end position="449"/>
    </location>
</feature>
<feature type="compositionally biased region" description="Gly residues" evidence="13">
    <location>
        <begin position="673"/>
        <end position="687"/>
    </location>
</feature>
<dbReference type="InterPro" id="IPR007708">
    <property type="entry name" value="DBR1_C"/>
</dbReference>
<evidence type="ECO:0000313" key="16">
    <source>
        <dbReference type="Proteomes" id="UP000002669"/>
    </source>
</evidence>
<dbReference type="HOGENOM" id="CLU_005893_3_0_1"/>
<evidence type="ECO:0000256" key="10">
    <source>
        <dbReference type="ARBA" id="ARBA00023004"/>
    </source>
</evidence>
<evidence type="ECO:0000256" key="5">
    <source>
        <dbReference type="ARBA" id="ARBA00006045"/>
    </source>
</evidence>
<feature type="compositionally biased region" description="Basic residues" evidence="13">
    <location>
        <begin position="688"/>
        <end position="711"/>
    </location>
</feature>
<comment type="similarity">
    <text evidence="5">Belongs to the lariat debranching enzyme family.</text>
</comment>
<keyword evidence="16" id="KW-1185">Reference proteome</keyword>
<name>E5R2P4_ARTGP</name>
<dbReference type="InterPro" id="IPR029052">
    <property type="entry name" value="Metallo-depent_PP-like"/>
</dbReference>
<evidence type="ECO:0000313" key="15">
    <source>
        <dbReference type="EMBL" id="EFQ97028.1"/>
    </source>
</evidence>
<gene>
    <name evidence="15" type="ORF">MGYG_00072</name>
</gene>
<evidence type="ECO:0000256" key="2">
    <source>
        <dbReference type="ARBA" id="ARBA00001947"/>
    </source>
</evidence>
<evidence type="ECO:0000256" key="12">
    <source>
        <dbReference type="ARBA" id="ARBA00023242"/>
    </source>
</evidence>
<evidence type="ECO:0000256" key="13">
    <source>
        <dbReference type="SAM" id="MobiDB-lite"/>
    </source>
</evidence>
<evidence type="ECO:0000256" key="8">
    <source>
        <dbReference type="ARBA" id="ARBA00022801"/>
    </source>
</evidence>